<keyword evidence="6 8" id="KW-0472">Membrane</keyword>
<feature type="region of interest" description="Disordered" evidence="7">
    <location>
        <begin position="991"/>
        <end position="1054"/>
    </location>
</feature>
<keyword evidence="4 8" id="KW-0812">Transmembrane</keyword>
<dbReference type="Proteomes" id="UP000053621">
    <property type="component" value="Unassembled WGS sequence"/>
</dbReference>
<evidence type="ECO:0000256" key="1">
    <source>
        <dbReference type="ARBA" id="ARBA00004141"/>
    </source>
</evidence>
<dbReference type="InterPro" id="IPR029044">
    <property type="entry name" value="Nucleotide-diphossugar_trans"/>
</dbReference>
<evidence type="ECO:0000256" key="8">
    <source>
        <dbReference type="SAM" id="Phobius"/>
    </source>
</evidence>
<dbReference type="SUPFAM" id="SSF53448">
    <property type="entry name" value="Nucleotide-diphospho-sugar transferases"/>
    <property type="match status" value="1"/>
</dbReference>
<keyword evidence="2" id="KW-0328">Glycosyltransferase</keyword>
<organism evidence="10 11">
    <name type="scientific">Haloferax marisrubri</name>
    <dbReference type="NCBI Taxonomy" id="1544719"/>
    <lineage>
        <taxon>Archaea</taxon>
        <taxon>Methanobacteriati</taxon>
        <taxon>Methanobacteriota</taxon>
        <taxon>Stenosarchaea group</taxon>
        <taxon>Halobacteria</taxon>
        <taxon>Halobacteriales</taxon>
        <taxon>Haloferacaceae</taxon>
        <taxon>Haloferax</taxon>
    </lineage>
</organism>
<feature type="transmembrane region" description="Helical" evidence="8">
    <location>
        <begin position="565"/>
        <end position="587"/>
    </location>
</feature>
<feature type="transmembrane region" description="Helical" evidence="8">
    <location>
        <begin position="839"/>
        <end position="857"/>
    </location>
</feature>
<comment type="subcellular location">
    <subcellularLocation>
        <location evidence="1">Membrane</location>
        <topology evidence="1">Multi-pass membrane protein</topology>
    </subcellularLocation>
</comment>
<gene>
    <name evidence="10" type="ORF">AUR65_008885</name>
</gene>
<feature type="transmembrane region" description="Helical" evidence="8">
    <location>
        <begin position="685"/>
        <end position="706"/>
    </location>
</feature>
<feature type="transmembrane region" description="Helical" evidence="8">
    <location>
        <begin position="496"/>
        <end position="520"/>
    </location>
</feature>
<feature type="transmembrane region" description="Helical" evidence="8">
    <location>
        <begin position="6"/>
        <end position="26"/>
    </location>
</feature>
<keyword evidence="11" id="KW-1185">Reference proteome</keyword>
<evidence type="ECO:0000313" key="10">
    <source>
        <dbReference type="EMBL" id="POG55517.1"/>
    </source>
</evidence>
<feature type="transmembrane region" description="Helical" evidence="8">
    <location>
        <begin position="393"/>
        <end position="415"/>
    </location>
</feature>
<dbReference type="PANTHER" id="PTHR43867:SF2">
    <property type="entry name" value="CELLULOSE SYNTHASE CATALYTIC SUBUNIT A [UDP-FORMING]"/>
    <property type="match status" value="1"/>
</dbReference>
<evidence type="ECO:0000256" key="7">
    <source>
        <dbReference type="SAM" id="MobiDB-lite"/>
    </source>
</evidence>
<feature type="transmembrane region" description="Helical" evidence="8">
    <location>
        <begin position="654"/>
        <end position="673"/>
    </location>
</feature>
<evidence type="ECO:0000256" key="5">
    <source>
        <dbReference type="ARBA" id="ARBA00022989"/>
    </source>
</evidence>
<dbReference type="GO" id="GO:0016020">
    <property type="term" value="C:membrane"/>
    <property type="evidence" value="ECO:0007669"/>
    <property type="project" value="UniProtKB-SubCell"/>
</dbReference>
<accession>A0A2P4NQU2</accession>
<feature type="transmembrane region" description="Helical" evidence="8">
    <location>
        <begin position="617"/>
        <end position="634"/>
    </location>
</feature>
<evidence type="ECO:0000259" key="9">
    <source>
        <dbReference type="Pfam" id="PF13231"/>
    </source>
</evidence>
<proteinExistence type="predicted"/>
<feature type="transmembrane region" description="Helical" evidence="8">
    <location>
        <begin position="593"/>
        <end position="610"/>
    </location>
</feature>
<protein>
    <recommendedName>
        <fullName evidence="9">Glycosyltransferase RgtA/B/C/D-like domain-containing protein</fullName>
    </recommendedName>
</protein>
<comment type="caution">
    <text evidence="10">The sequence shown here is derived from an EMBL/GenBank/DDBJ whole genome shotgun (WGS) entry which is preliminary data.</text>
</comment>
<feature type="transmembrane region" description="Helical" evidence="8">
    <location>
        <begin position="750"/>
        <end position="770"/>
    </location>
</feature>
<dbReference type="PANTHER" id="PTHR43867">
    <property type="entry name" value="CELLULOSE SYNTHASE CATALYTIC SUBUNIT A [UDP-FORMING]"/>
    <property type="match status" value="1"/>
</dbReference>
<dbReference type="OrthoDB" id="114973at2157"/>
<evidence type="ECO:0000256" key="4">
    <source>
        <dbReference type="ARBA" id="ARBA00022692"/>
    </source>
</evidence>
<dbReference type="AlphaFoldDB" id="A0A2P4NQU2"/>
<dbReference type="Pfam" id="PF13641">
    <property type="entry name" value="Glyco_tranf_2_3"/>
    <property type="match status" value="1"/>
</dbReference>
<feature type="transmembrane region" description="Helical" evidence="8">
    <location>
        <begin position="427"/>
        <end position="444"/>
    </location>
</feature>
<reference evidence="10" key="1">
    <citation type="submission" date="2017-08" db="EMBL/GenBank/DDBJ databases">
        <title>Haloferax marisrubri sp. nov., isolated from the Discovery deep brine-seawater interface in the Red Sea.</title>
        <authorList>
            <person name="Zhang G."/>
            <person name="Stingl U."/>
        </authorList>
    </citation>
    <scope>NUCLEOTIDE SEQUENCE [LARGE SCALE GENOMIC DNA]</scope>
    <source>
        <strain evidence="10">SB3</strain>
    </source>
</reference>
<evidence type="ECO:0000256" key="2">
    <source>
        <dbReference type="ARBA" id="ARBA00022676"/>
    </source>
</evidence>
<keyword evidence="3" id="KW-0808">Transferase</keyword>
<evidence type="ECO:0000256" key="6">
    <source>
        <dbReference type="ARBA" id="ARBA00023136"/>
    </source>
</evidence>
<feature type="transmembrane region" description="Helical" evidence="8">
    <location>
        <begin position="790"/>
        <end position="808"/>
    </location>
</feature>
<feature type="domain" description="Glycosyltransferase RgtA/B/C/D-like" evidence="9">
    <location>
        <begin position="545"/>
        <end position="698"/>
    </location>
</feature>
<feature type="transmembrane region" description="Helical" evidence="8">
    <location>
        <begin position="360"/>
        <end position="381"/>
    </location>
</feature>
<dbReference type="RefSeq" id="WP_058566498.1">
    <property type="nucleotide sequence ID" value="NZ_LOPW02000010.1"/>
</dbReference>
<dbReference type="Pfam" id="PF13231">
    <property type="entry name" value="PMT_2"/>
    <property type="match status" value="1"/>
</dbReference>
<dbReference type="InterPro" id="IPR050321">
    <property type="entry name" value="Glycosyltr_2/OpgH_subfam"/>
</dbReference>
<dbReference type="GO" id="GO:0016757">
    <property type="term" value="F:glycosyltransferase activity"/>
    <property type="evidence" value="ECO:0007669"/>
    <property type="project" value="UniProtKB-KW"/>
</dbReference>
<evidence type="ECO:0000256" key="3">
    <source>
        <dbReference type="ARBA" id="ARBA00022679"/>
    </source>
</evidence>
<dbReference type="Gene3D" id="3.90.550.10">
    <property type="entry name" value="Spore Coat Polysaccharide Biosynthesis Protein SpsA, Chain A"/>
    <property type="match status" value="1"/>
</dbReference>
<dbReference type="InterPro" id="IPR038731">
    <property type="entry name" value="RgtA/B/C-like"/>
</dbReference>
<keyword evidence="5 8" id="KW-1133">Transmembrane helix</keyword>
<name>A0A2P4NQU2_9EURY</name>
<sequence length="1054" mass="117175">MRLIWAILNLLGVLFSLAWLWVNLYLHYPLVKALVSRVLNGVVIPATSAETQPERVLQPDGKVTDGGSDVAREEPLEFDVLLPAYAESSVIENSIRSVRAADYPQSRINLVILTEPDDDETRATLTTLAQQYEFTELCVPERYPGDQNKPRALNYGFEKTDSDVVAVIDAENVFHPDIFTDASARFRDADVDFLQGRLDMVNEDDGWLNTFFRAEYGYWYRVIFPRFFGANYPIPMGGTTCLFRRSVLAQISDARRERYDDPWSDTDYAWATEHDLVGARPWDPENVTEDFELGLFLWQNGFTPGYLSDPVTDEESPLTLSSWMGQRTRWQKGKIYTLLHYLRYPPDTARERVHLYTQSAIPHLGVVNILALFTILLAANLGGYTWHSLPTSLLLVGLGFLGLTMVEYGIGYWVTSKHPRRTRFRRAMVVIATIPFYWVLHWLADIRAFARTYRGEFHWVKTAHAGRNTTAAAADTSEVTDQRSQHRWTLSRRTNIAALGVVVGVALAVRLYNITAWSLFNDELYSIGRASAPIAELLFVTHDTHPPLHYLLLHYWMDFFGQSQLSVRSLSVVFSVATVVAVYLLGVELYNDRTGLAAALVTALSVYHVHYAQNARMYTLVAFLTAVSWYGFVVMKSSPHRGSLIYGPATALLIYTHLWAVFVILAQNIYVLFSNDRTGLDLRRWGRAQFLIGLCTIPVVAFYLSAIVSSDGAQALIAWLQPPSLYNIVELVRQFAGVARQYPLVDGTGLSVPVAIVTVFIYALLVFTAVVRYDSVDGFELTDLDSAGQLALLVLVPIVVPFILSYVFVPMFFYRYAAPASIGLFILVGKGIDNIETNTAAALVVAVLVVASGVMLSDHYNNTTVENIDGAMACLDSETTTGDLVIVQTFWGADVEQTPLSYYDVFSTVNSLSLPPPDRLTAQDVTEMEAAVAEHDTVWVVMFAAGDVGDQLTAWTTDSRVLQSLNQTHTQLTLMDGTTVNVYRYESADRAATGGQDSRAVSHACAESQTDDADAASSPASTASEPAQAVSLTERQNTERRPLGLVAPIAGGDH</sequence>
<dbReference type="EMBL" id="LOPW02000010">
    <property type="protein sequence ID" value="POG55517.1"/>
    <property type="molecule type" value="Genomic_DNA"/>
</dbReference>
<evidence type="ECO:0000313" key="11">
    <source>
        <dbReference type="Proteomes" id="UP000053621"/>
    </source>
</evidence>
<feature type="compositionally biased region" description="Low complexity" evidence="7">
    <location>
        <begin position="1015"/>
        <end position="1029"/>
    </location>
</feature>